<keyword evidence="18" id="KW-0378">Hydrolase</keyword>
<dbReference type="GO" id="GO:0045259">
    <property type="term" value="C:proton-transporting ATP synthase complex"/>
    <property type="evidence" value="ECO:0007669"/>
    <property type="project" value="UniProtKB-KW"/>
</dbReference>
<evidence type="ECO:0000256" key="11">
    <source>
        <dbReference type="ARBA" id="ARBA00025198"/>
    </source>
</evidence>
<evidence type="ECO:0000256" key="7">
    <source>
        <dbReference type="ARBA" id="ARBA00022989"/>
    </source>
</evidence>
<comment type="subunit">
    <text evidence="13">F-type ATPases have 2 components, F(1) - the catalytic core - and F(0) - the membrane proton channel. F(1) has five subunits: alpha(3), beta(3), gamma(1), delta(1), epsilon(1). F(0) has four main subunits: a(1), b(2) and c(10-14). The alpha and beta chains form an alternating ring which encloses part of the gamma chain. F(1) is attached to F(0) by a central stalk formed by the gamma and epsilon chains, while a peripheral stalk is formed by the delta and b chains.</text>
</comment>
<organism evidence="18 19">
    <name type="scientific">Microscilla marina ATCC 23134</name>
    <dbReference type="NCBI Taxonomy" id="313606"/>
    <lineage>
        <taxon>Bacteria</taxon>
        <taxon>Pseudomonadati</taxon>
        <taxon>Bacteroidota</taxon>
        <taxon>Cytophagia</taxon>
        <taxon>Cytophagales</taxon>
        <taxon>Microscillaceae</taxon>
        <taxon>Microscilla</taxon>
    </lineage>
</organism>
<evidence type="ECO:0000256" key="13">
    <source>
        <dbReference type="ARBA" id="ARBA00026054"/>
    </source>
</evidence>
<evidence type="ECO:0000256" key="3">
    <source>
        <dbReference type="ARBA" id="ARBA00022475"/>
    </source>
</evidence>
<dbReference type="NCBIfam" id="TIGR01144">
    <property type="entry name" value="ATP_synt_b"/>
    <property type="match status" value="1"/>
</dbReference>
<evidence type="ECO:0000256" key="15">
    <source>
        <dbReference type="HAMAP-Rule" id="MF_01398"/>
    </source>
</evidence>
<evidence type="ECO:0000256" key="9">
    <source>
        <dbReference type="ARBA" id="ARBA00023136"/>
    </source>
</evidence>
<evidence type="ECO:0000256" key="6">
    <source>
        <dbReference type="ARBA" id="ARBA00022781"/>
    </source>
</evidence>
<dbReference type="GO" id="GO:0046961">
    <property type="term" value="F:proton-transporting ATPase activity, rotational mechanism"/>
    <property type="evidence" value="ECO:0007669"/>
    <property type="project" value="TreeGrafter"/>
</dbReference>
<comment type="similarity">
    <text evidence="1 15 16">Belongs to the ATPase B chain family.</text>
</comment>
<dbReference type="RefSeq" id="WP_002696729.1">
    <property type="nucleotide sequence ID" value="NZ_AAWS01000012.1"/>
</dbReference>
<dbReference type="eggNOG" id="COG0711">
    <property type="taxonomic scope" value="Bacteria"/>
</dbReference>
<keyword evidence="3 15" id="KW-1003">Cell membrane</keyword>
<dbReference type="AlphaFoldDB" id="A1ZKB3"/>
<keyword evidence="10 15" id="KW-0066">ATP synthesis</keyword>
<dbReference type="HAMAP" id="MF_01398">
    <property type="entry name" value="ATP_synth_b_bprime"/>
    <property type="match status" value="1"/>
</dbReference>
<dbReference type="EMBL" id="AAWS01000012">
    <property type="protein sequence ID" value="EAY29139.1"/>
    <property type="molecule type" value="Genomic_DNA"/>
</dbReference>
<keyword evidence="9 15" id="KW-0472">Membrane</keyword>
<dbReference type="Proteomes" id="UP000004095">
    <property type="component" value="Unassembled WGS sequence"/>
</dbReference>
<keyword evidence="17" id="KW-0175">Coiled coil</keyword>
<keyword evidence="19" id="KW-1185">Reference proteome</keyword>
<name>A1ZKB3_MICM2</name>
<feature type="coiled-coil region" evidence="17">
    <location>
        <begin position="34"/>
        <end position="78"/>
    </location>
</feature>
<dbReference type="PANTHER" id="PTHR33445:SF1">
    <property type="entry name" value="ATP SYNTHASE SUBUNIT B"/>
    <property type="match status" value="1"/>
</dbReference>
<keyword evidence="5 15" id="KW-0812">Transmembrane</keyword>
<keyword evidence="6 15" id="KW-0375">Hydrogen ion transport</keyword>
<feature type="transmembrane region" description="Helical" evidence="15">
    <location>
        <begin position="12"/>
        <end position="30"/>
    </location>
</feature>
<evidence type="ECO:0000256" key="4">
    <source>
        <dbReference type="ARBA" id="ARBA00022547"/>
    </source>
</evidence>
<keyword evidence="2 15" id="KW-0813">Transport</keyword>
<dbReference type="InterPro" id="IPR002146">
    <property type="entry name" value="ATP_synth_b/b'su_bac/chlpt"/>
</dbReference>
<evidence type="ECO:0000256" key="17">
    <source>
        <dbReference type="SAM" id="Coils"/>
    </source>
</evidence>
<evidence type="ECO:0000256" key="16">
    <source>
        <dbReference type="RuleBase" id="RU003848"/>
    </source>
</evidence>
<proteinExistence type="inferred from homology"/>
<comment type="function">
    <text evidence="11 15">F(1)F(0) ATP synthase produces ATP from ADP in the presence of a proton or sodium gradient. F-type ATPases consist of two structural domains, F(1) containing the extramembraneous catalytic core and F(0) containing the membrane proton channel, linked together by a central stalk and a peripheral stalk. During catalysis, ATP synthesis in the catalytic domain of F(1) is coupled via a rotary mechanism of the central stalk subunits to proton translocation.</text>
</comment>
<evidence type="ECO:0000256" key="2">
    <source>
        <dbReference type="ARBA" id="ARBA00022448"/>
    </source>
</evidence>
<evidence type="ECO:0000256" key="1">
    <source>
        <dbReference type="ARBA" id="ARBA00005513"/>
    </source>
</evidence>
<comment type="subcellular location">
    <subcellularLocation>
        <location evidence="15">Cell membrane</location>
        <topology evidence="15">Single-pass membrane protein</topology>
    </subcellularLocation>
    <subcellularLocation>
        <location evidence="14">Endomembrane system</location>
        <topology evidence="14">Single-pass membrane protein</topology>
    </subcellularLocation>
</comment>
<dbReference type="CDD" id="cd06503">
    <property type="entry name" value="ATP-synt_Fo_b"/>
    <property type="match status" value="1"/>
</dbReference>
<evidence type="ECO:0000256" key="12">
    <source>
        <dbReference type="ARBA" id="ARBA00025614"/>
    </source>
</evidence>
<dbReference type="InterPro" id="IPR005864">
    <property type="entry name" value="ATP_synth_F0_bsu_bac"/>
</dbReference>
<keyword evidence="7 15" id="KW-1133">Transmembrane helix</keyword>
<keyword evidence="4 15" id="KW-0138">CF(0)</keyword>
<dbReference type="PANTHER" id="PTHR33445">
    <property type="entry name" value="ATP SYNTHASE SUBUNIT B', CHLOROPLASTIC"/>
    <property type="match status" value="1"/>
</dbReference>
<evidence type="ECO:0000313" key="19">
    <source>
        <dbReference type="Proteomes" id="UP000004095"/>
    </source>
</evidence>
<comment type="subunit">
    <text evidence="15">F-type ATPases have 2 components, F(1) - the catalytic core - and F(0) - the membrane proton channel. F(1) has five subunits: alpha(3), beta(3), gamma(1), delta(1), epsilon(1). F(0) has three main subunits: a(1), b(2) and c(10-14). The alpha and beta chains form an alternating ring which encloses part of the gamma chain. F(1) is attached to F(0) by a central stalk formed by the gamma and epsilon chains, while a peripheral stalk is formed by the delta and b chains.</text>
</comment>
<evidence type="ECO:0000256" key="8">
    <source>
        <dbReference type="ARBA" id="ARBA00023065"/>
    </source>
</evidence>
<dbReference type="GO" id="GO:0005886">
    <property type="term" value="C:plasma membrane"/>
    <property type="evidence" value="ECO:0007669"/>
    <property type="project" value="UniProtKB-SubCell"/>
</dbReference>
<dbReference type="GO" id="GO:0016787">
    <property type="term" value="F:hydrolase activity"/>
    <property type="evidence" value="ECO:0007669"/>
    <property type="project" value="UniProtKB-KW"/>
</dbReference>
<dbReference type="GO" id="GO:0046933">
    <property type="term" value="F:proton-transporting ATP synthase activity, rotational mechanism"/>
    <property type="evidence" value="ECO:0007669"/>
    <property type="project" value="UniProtKB-UniRule"/>
</dbReference>
<accession>A1ZKB3</accession>
<dbReference type="OrthoDB" id="9795289at2"/>
<reference evidence="18 19" key="1">
    <citation type="submission" date="2007-01" db="EMBL/GenBank/DDBJ databases">
        <authorList>
            <person name="Haygood M."/>
            <person name="Podell S."/>
            <person name="Anderson C."/>
            <person name="Hopkinson B."/>
            <person name="Roe K."/>
            <person name="Barbeau K."/>
            <person name="Gaasterland T."/>
            <person name="Ferriera S."/>
            <person name="Johnson J."/>
            <person name="Kravitz S."/>
            <person name="Beeson K."/>
            <person name="Sutton G."/>
            <person name="Rogers Y.-H."/>
            <person name="Friedman R."/>
            <person name="Frazier M."/>
            <person name="Venter J.C."/>
        </authorList>
    </citation>
    <scope>NUCLEOTIDE SEQUENCE [LARGE SCALE GENOMIC DNA]</scope>
    <source>
        <strain evidence="18 19">ATCC 23134</strain>
    </source>
</reference>
<gene>
    <name evidence="15" type="primary">atpF</name>
    <name evidence="18" type="ORF">M23134_02330</name>
</gene>
<evidence type="ECO:0000256" key="10">
    <source>
        <dbReference type="ARBA" id="ARBA00023310"/>
    </source>
</evidence>
<evidence type="ECO:0000256" key="5">
    <source>
        <dbReference type="ARBA" id="ARBA00022692"/>
    </source>
</evidence>
<dbReference type="GO" id="GO:0012505">
    <property type="term" value="C:endomembrane system"/>
    <property type="evidence" value="ECO:0007669"/>
    <property type="project" value="UniProtKB-SubCell"/>
</dbReference>
<dbReference type="InterPro" id="IPR050059">
    <property type="entry name" value="ATP_synthase_B_chain"/>
</dbReference>
<comment type="function">
    <text evidence="12">Component of the F(0) channel, it forms part of the peripheral stalk, linking F(1) to F(0). The b'-subunit is a diverged and duplicated form of b found in plants and photosynthetic bacteria.</text>
</comment>
<protein>
    <recommendedName>
        <fullName evidence="15">ATP synthase subunit b</fullName>
    </recommendedName>
    <alternativeName>
        <fullName evidence="15">ATP synthase F(0) sector subunit b</fullName>
    </alternativeName>
    <alternativeName>
        <fullName evidence="15">ATPase subunit I</fullName>
    </alternativeName>
    <alternativeName>
        <fullName evidence="15">F-type ATPase subunit b</fullName>
        <shortName evidence="15">F-ATPase subunit b</shortName>
    </alternativeName>
</protein>
<evidence type="ECO:0000256" key="14">
    <source>
        <dbReference type="ARBA" id="ARBA00037847"/>
    </source>
</evidence>
<sequence length="164" mass="18481">MNLVTPDIGLIFWQGITFLVVLFILSRYAWKPIMKALRDREDSIQNALDEAATARKEVDELKKSQANMEEAARIEKDRILKEAKLIADKNLEEATTKASKIIGDAEEAAKQAIDKERQAAIADIKSQISTLSVQVAETLLKRELSDSNKQENLMQELINDLKVN</sequence>
<dbReference type="Pfam" id="PF00430">
    <property type="entry name" value="ATP-synt_B"/>
    <property type="match status" value="1"/>
</dbReference>
<keyword evidence="8 15" id="KW-0406">Ion transport</keyword>
<comment type="caution">
    <text evidence="18">The sequence shown here is derived from an EMBL/GenBank/DDBJ whole genome shotgun (WGS) entry which is preliminary data.</text>
</comment>
<evidence type="ECO:0000313" key="18">
    <source>
        <dbReference type="EMBL" id="EAY29139.1"/>
    </source>
</evidence>